<dbReference type="InterPro" id="IPR043502">
    <property type="entry name" value="DNA/RNA_pol_sf"/>
</dbReference>
<name>A0A6A3IXK9_9STRA</name>
<organism evidence="2 3">
    <name type="scientific">Phytophthora rubi</name>
    <dbReference type="NCBI Taxonomy" id="129364"/>
    <lineage>
        <taxon>Eukaryota</taxon>
        <taxon>Sar</taxon>
        <taxon>Stramenopiles</taxon>
        <taxon>Oomycota</taxon>
        <taxon>Peronosporomycetes</taxon>
        <taxon>Peronosporales</taxon>
        <taxon>Peronosporaceae</taxon>
        <taxon>Phytophthora</taxon>
    </lineage>
</organism>
<dbReference type="AlphaFoldDB" id="A0A6A3IXK9"/>
<dbReference type="EMBL" id="QXFV01002527">
    <property type="protein sequence ID" value="KAE8986572.1"/>
    <property type="molecule type" value="Genomic_DNA"/>
</dbReference>
<feature type="region of interest" description="Disordered" evidence="1">
    <location>
        <begin position="1"/>
        <end position="30"/>
    </location>
</feature>
<evidence type="ECO:0000256" key="1">
    <source>
        <dbReference type="SAM" id="MobiDB-lite"/>
    </source>
</evidence>
<dbReference type="PANTHER" id="PTHR33050:SF7">
    <property type="entry name" value="RIBONUCLEASE H"/>
    <property type="match status" value="1"/>
</dbReference>
<comment type="caution">
    <text evidence="2">The sequence shown here is derived from an EMBL/GenBank/DDBJ whole genome shotgun (WGS) entry which is preliminary data.</text>
</comment>
<evidence type="ECO:0008006" key="4">
    <source>
        <dbReference type="Google" id="ProtNLM"/>
    </source>
</evidence>
<dbReference type="CDD" id="cd09275">
    <property type="entry name" value="RNase_HI_RT_DIRS1"/>
    <property type="match status" value="1"/>
</dbReference>
<sequence>MPHAARLLSLPARSPHSLSPPAHVANGTSSDHRILTPAEIRCGSRTFLADLDRARARDLQERIQRIQQRRDAGAHRLHSELERWGISIPEPHSRTSTARGSLRYRLDHNKQAAYSAYLPRSGTRLPDFIRLLRGEDASDLSPNKAFQVPDHKPSWGSYRFADQWRNVVRQGVVPRWKDGFPSQDTPPPNHGSARRALNVLIKNIRKGQDEDRYLVLDIDLLGHLDGIFCSPFGAVLKGDKPLSEDARVIHDLSFPVHGSVNEFTVPETEINVHYDGARAIAARIEEVETHYPGLARLMSGDVSGAFRHIPLHADHCGRFAGTIPELGVLIVDLCCPFGWRNSPAAYAIAGGAINHLYSTSKALWPLQPARGTGEFDDKVWCDDHNCVEPAVGPRLEGPATELRAAMVAVLGPSACNEDKFTAWVTRGSALGLDWDLQRRTVSMLQAKIEKARRRVCDLLLRTRASRSQLNRVIGSLRHVATCVRPAAPFFQRLADAQCRIPHVGCFPLAESALDDLRWFRAIVSASHFNSIPLARFTRSQPPSVEVLMDASDVGLCALLPARREYIQVRFDAEERVAAHEQKHGGAFTFGINTRELMSAGFAAITWGHLWTASDDGADVHVRLRIDNTSVVAWSNKRAARDNPYAQMLLRLIALLEVRHGFYLSAEHIPGSENVMADAGSRSCESRAKAVAFTKLCVGWSQVTVPPSSRKLSQVWARCSAREL</sequence>
<proteinExistence type="predicted"/>
<dbReference type="SUPFAM" id="SSF56672">
    <property type="entry name" value="DNA/RNA polymerases"/>
    <property type="match status" value="1"/>
</dbReference>
<reference evidence="2 3" key="1">
    <citation type="submission" date="2018-09" db="EMBL/GenBank/DDBJ databases">
        <title>Genomic investigation of the strawberry pathogen Phytophthora fragariae indicates pathogenicity is determined by transcriptional variation in three key races.</title>
        <authorList>
            <person name="Adams T.M."/>
            <person name="Armitage A.D."/>
            <person name="Sobczyk M.K."/>
            <person name="Bates H.J."/>
            <person name="Dunwell J.M."/>
            <person name="Nellist C.F."/>
            <person name="Harrison R.J."/>
        </authorList>
    </citation>
    <scope>NUCLEOTIDE SEQUENCE [LARGE SCALE GENOMIC DNA]</scope>
    <source>
        <strain evidence="2 3">SCRP249</strain>
    </source>
</reference>
<dbReference type="Proteomes" id="UP000429607">
    <property type="component" value="Unassembled WGS sequence"/>
</dbReference>
<protein>
    <recommendedName>
        <fullName evidence="4">Reverse transcriptase domain-containing protein</fullName>
    </recommendedName>
</protein>
<gene>
    <name evidence="2" type="ORF">PR001_g22563</name>
</gene>
<dbReference type="InterPro" id="IPR052055">
    <property type="entry name" value="Hepadnavirus_pol/RT"/>
</dbReference>
<evidence type="ECO:0000313" key="3">
    <source>
        <dbReference type="Proteomes" id="UP000429607"/>
    </source>
</evidence>
<evidence type="ECO:0000313" key="2">
    <source>
        <dbReference type="EMBL" id="KAE8986572.1"/>
    </source>
</evidence>
<accession>A0A6A3IXK9</accession>
<dbReference type="PANTHER" id="PTHR33050">
    <property type="entry name" value="REVERSE TRANSCRIPTASE DOMAIN-CONTAINING PROTEIN"/>
    <property type="match status" value="1"/>
</dbReference>